<dbReference type="EMBL" id="CP136920">
    <property type="protein sequence ID" value="WOO42363.1"/>
    <property type="molecule type" value="Genomic_DNA"/>
</dbReference>
<gene>
    <name evidence="3" type="ORF">RZN69_04625</name>
</gene>
<evidence type="ECO:0000256" key="1">
    <source>
        <dbReference type="SAM" id="MobiDB-lite"/>
    </source>
</evidence>
<dbReference type="Proteomes" id="UP001304300">
    <property type="component" value="Chromosome"/>
</dbReference>
<dbReference type="KEGG" id="puo:RZN69_04625"/>
<dbReference type="RefSeq" id="WP_317834882.1">
    <property type="nucleotide sequence ID" value="NZ_CP136920.1"/>
</dbReference>
<name>A0AAQ3QW71_9BACT</name>
<sequence length="341" mass="39616">MNTDPCFSLPRPKPNFDEAQGGAQPKASNTLSRVVKIDGLAEARDKMRNSEGGKEQICTLGPFYPESWFHPIGALKLKKKLMAKLPDVSGCLFLTFTVNPNEYANPESAYNISRQKLRKLFYSLRNGVNWNGKHFKLNSPYFVKTEFHKNGFAHFHVVFLTKRFLPGILLNQLWKLGRTNVKRISNKDFHYLLKYVVKNNDLPEWVKNRNRIRIIQSSHGFYSKLAEIAKRNLIPKVFPRKRRKKNTIGERIEIWRHKAVFRKGKRAWTVNLSKPFFEILSEVILPLAHADQYLGEWTIQILNIGEIEKWLKNQQMTTMNSVFPNPVHTSRASPYHQPAVC</sequence>
<reference evidence="3 4" key="1">
    <citation type="submission" date="2023-10" db="EMBL/GenBank/DDBJ databases">
        <title>Rubellicoccus peritrichatus gen. nov., sp. nov., isolated from an algae of coral reef tank.</title>
        <authorList>
            <person name="Luo J."/>
        </authorList>
    </citation>
    <scope>NUCLEOTIDE SEQUENCE [LARGE SCALE GENOMIC DNA]</scope>
    <source>
        <strain evidence="3 4">CR14</strain>
    </source>
</reference>
<keyword evidence="4" id="KW-1185">Reference proteome</keyword>
<feature type="domain" description="Replication-associated protein ORF2/G2P" evidence="2">
    <location>
        <begin position="92"/>
        <end position="199"/>
    </location>
</feature>
<evidence type="ECO:0000313" key="4">
    <source>
        <dbReference type="Proteomes" id="UP001304300"/>
    </source>
</evidence>
<accession>A0AAQ3QW71</accession>
<organism evidence="3 4">
    <name type="scientific">Rubellicoccus peritrichatus</name>
    <dbReference type="NCBI Taxonomy" id="3080537"/>
    <lineage>
        <taxon>Bacteria</taxon>
        <taxon>Pseudomonadati</taxon>
        <taxon>Verrucomicrobiota</taxon>
        <taxon>Opitutia</taxon>
        <taxon>Puniceicoccales</taxon>
        <taxon>Cerasicoccaceae</taxon>
        <taxon>Rubellicoccus</taxon>
    </lineage>
</organism>
<dbReference type="AlphaFoldDB" id="A0AAQ3QW71"/>
<dbReference type="InterPro" id="IPR056906">
    <property type="entry name" value="ORF2/G2P_dom"/>
</dbReference>
<protein>
    <recommendedName>
        <fullName evidence="2">Replication-associated protein ORF2/G2P domain-containing protein</fullName>
    </recommendedName>
</protein>
<evidence type="ECO:0000313" key="3">
    <source>
        <dbReference type="EMBL" id="WOO42363.1"/>
    </source>
</evidence>
<dbReference type="Pfam" id="PF23343">
    <property type="entry name" value="REP_ORF2-G2P"/>
    <property type="match status" value="1"/>
</dbReference>
<evidence type="ECO:0000259" key="2">
    <source>
        <dbReference type="Pfam" id="PF23343"/>
    </source>
</evidence>
<proteinExistence type="predicted"/>
<feature type="region of interest" description="Disordered" evidence="1">
    <location>
        <begin position="1"/>
        <end position="28"/>
    </location>
</feature>